<gene>
    <name evidence="1" type="ORF">ACMU_13600</name>
</gene>
<dbReference type="Proteomes" id="UP000026249">
    <property type="component" value="Unassembled WGS sequence"/>
</dbReference>
<accession>A0A037ZLJ6</accession>
<organism evidence="1 2">
    <name type="scientific">Actibacterium mucosum KCTC 23349</name>
    <dbReference type="NCBI Taxonomy" id="1454373"/>
    <lineage>
        <taxon>Bacteria</taxon>
        <taxon>Pseudomonadati</taxon>
        <taxon>Pseudomonadota</taxon>
        <taxon>Alphaproteobacteria</taxon>
        <taxon>Rhodobacterales</taxon>
        <taxon>Roseobacteraceae</taxon>
        <taxon>Actibacterium</taxon>
    </lineage>
</organism>
<reference evidence="1 2" key="1">
    <citation type="submission" date="2014-03" db="EMBL/GenBank/DDBJ databases">
        <title>Draft Genome Sequence of Actibacterium mucosum KCTC 23349, a Marine Alphaproteobacterium with Complex Ionic Requirements Isolated from Mediterranean Seawater at Malvarrosa Beach, Valencia, Spain.</title>
        <authorList>
            <person name="Arahal D.R."/>
            <person name="Shao Z."/>
            <person name="Lai Q."/>
            <person name="Pujalte M.J."/>
        </authorList>
    </citation>
    <scope>NUCLEOTIDE SEQUENCE [LARGE SCALE GENOMIC DNA]</scope>
    <source>
        <strain evidence="1 2">KCTC 23349</strain>
    </source>
</reference>
<evidence type="ECO:0000313" key="2">
    <source>
        <dbReference type="Proteomes" id="UP000026249"/>
    </source>
</evidence>
<dbReference type="RefSeq" id="WP_035259606.1">
    <property type="nucleotide sequence ID" value="NZ_JFKE01000004.1"/>
</dbReference>
<sequence>MAATGAAAETLKCERSRLSTSGFGSRSAAESWFPTSSVFIIEGDKVRSDYYGEGTVKDTGNRVKMTFGVESSGGDIVRVGVTLVKKNGKYTASILPKGNYQQVVGAGGKCISG</sequence>
<evidence type="ECO:0000313" key="1">
    <source>
        <dbReference type="EMBL" id="KAJ55716.1"/>
    </source>
</evidence>
<protein>
    <submittedName>
        <fullName evidence="1">Uncharacterized protein</fullName>
    </submittedName>
</protein>
<dbReference type="STRING" id="1454373.ACMU_13600"/>
<dbReference type="AlphaFoldDB" id="A0A037ZLJ6"/>
<comment type="caution">
    <text evidence="1">The sequence shown here is derived from an EMBL/GenBank/DDBJ whole genome shotgun (WGS) entry which is preliminary data.</text>
</comment>
<dbReference type="EMBL" id="JFKE01000004">
    <property type="protein sequence ID" value="KAJ55716.1"/>
    <property type="molecule type" value="Genomic_DNA"/>
</dbReference>
<proteinExistence type="predicted"/>
<name>A0A037ZLJ6_9RHOB</name>
<keyword evidence="2" id="KW-1185">Reference proteome</keyword>